<reference evidence="8 9" key="1">
    <citation type="submission" date="2016-09" db="EMBL/GenBank/DDBJ databases">
        <title>Extensive genetic diversity and differential bi-allelic expression allows diatom success in the polar Southern Ocean.</title>
        <authorList>
            <consortium name="DOE Joint Genome Institute"/>
            <person name="Mock T."/>
            <person name="Otillar R.P."/>
            <person name="Strauss J."/>
            <person name="Dupont C."/>
            <person name="Frickenhaus S."/>
            <person name="Maumus F."/>
            <person name="Mcmullan M."/>
            <person name="Sanges R."/>
            <person name="Schmutz J."/>
            <person name="Toseland A."/>
            <person name="Valas R."/>
            <person name="Veluchamy A."/>
            <person name="Ward B.J."/>
            <person name="Allen A."/>
            <person name="Barry K."/>
            <person name="Falciatore A."/>
            <person name="Ferrante M."/>
            <person name="Fortunato A.E."/>
            <person name="Gloeckner G."/>
            <person name="Gruber A."/>
            <person name="Hipkin R."/>
            <person name="Janech M."/>
            <person name="Kroth P."/>
            <person name="Leese F."/>
            <person name="Lindquist E."/>
            <person name="Lyon B.R."/>
            <person name="Martin J."/>
            <person name="Mayer C."/>
            <person name="Parker M."/>
            <person name="Quesneville H."/>
            <person name="Raymond J."/>
            <person name="Uhlig C."/>
            <person name="Valentin K.U."/>
            <person name="Worden A.Z."/>
            <person name="Armbrust E.V."/>
            <person name="Bowler C."/>
            <person name="Green B."/>
            <person name="Moulton V."/>
            <person name="Van Oosterhout C."/>
            <person name="Grigoriev I."/>
        </authorList>
    </citation>
    <scope>NUCLEOTIDE SEQUENCE [LARGE SCALE GENOMIC DNA]</scope>
    <source>
        <strain evidence="8 9">CCMP1102</strain>
    </source>
</reference>
<organism evidence="8 9">
    <name type="scientific">Fragilariopsis cylindrus CCMP1102</name>
    <dbReference type="NCBI Taxonomy" id="635003"/>
    <lineage>
        <taxon>Eukaryota</taxon>
        <taxon>Sar</taxon>
        <taxon>Stramenopiles</taxon>
        <taxon>Ochrophyta</taxon>
        <taxon>Bacillariophyta</taxon>
        <taxon>Bacillariophyceae</taxon>
        <taxon>Bacillariophycidae</taxon>
        <taxon>Bacillariales</taxon>
        <taxon>Bacillariaceae</taxon>
        <taxon>Fragilariopsis</taxon>
    </lineage>
</organism>
<dbReference type="PANTHER" id="PTHR48102:SF3">
    <property type="entry name" value="ATP-DEPENDENT PROTEASE ATPASE SUBUNIT HSLU"/>
    <property type="match status" value="1"/>
</dbReference>
<dbReference type="FunFam" id="3.40.50.300:FF:000213">
    <property type="entry name" value="ATP-dependent protease ATPase subunit HslU"/>
    <property type="match status" value="1"/>
</dbReference>
<keyword evidence="4 8" id="KW-0067">ATP-binding</keyword>
<keyword evidence="2" id="KW-0963">Cytoplasm</keyword>
<dbReference type="NCBIfam" id="NF003544">
    <property type="entry name" value="PRK05201.1"/>
    <property type="match status" value="1"/>
</dbReference>
<comment type="similarity">
    <text evidence="1">Belongs to the ClpX chaperone family. HslU subfamily.</text>
</comment>
<keyword evidence="8" id="KW-0645">Protease</keyword>
<dbReference type="GO" id="GO:0005524">
    <property type="term" value="F:ATP binding"/>
    <property type="evidence" value="ECO:0007669"/>
    <property type="project" value="UniProtKB-KW"/>
</dbReference>
<proteinExistence type="inferred from homology"/>
<keyword evidence="3" id="KW-0547">Nucleotide-binding</keyword>
<feature type="non-terminal residue" evidence="8">
    <location>
        <position position="436"/>
    </location>
</feature>
<evidence type="ECO:0000259" key="7">
    <source>
        <dbReference type="SMART" id="SM01086"/>
    </source>
</evidence>
<dbReference type="Pfam" id="PF00004">
    <property type="entry name" value="AAA"/>
    <property type="match status" value="1"/>
</dbReference>
<dbReference type="Gene3D" id="1.10.8.60">
    <property type="match status" value="1"/>
</dbReference>
<dbReference type="GO" id="GO:0009376">
    <property type="term" value="C:HslUV protease complex"/>
    <property type="evidence" value="ECO:0007669"/>
    <property type="project" value="InterPro"/>
</dbReference>
<evidence type="ECO:0000313" key="8">
    <source>
        <dbReference type="EMBL" id="OEU21739.1"/>
    </source>
</evidence>
<dbReference type="GO" id="GO:0051603">
    <property type="term" value="P:proteolysis involved in protein catabolic process"/>
    <property type="evidence" value="ECO:0007669"/>
    <property type="project" value="TreeGrafter"/>
</dbReference>
<feature type="non-terminal residue" evidence="8">
    <location>
        <position position="1"/>
    </location>
</feature>
<dbReference type="Proteomes" id="UP000095751">
    <property type="component" value="Unassembled WGS sequence"/>
</dbReference>
<dbReference type="KEGG" id="fcy:FRACYDRAFT_158033"/>
<dbReference type="InterPro" id="IPR050052">
    <property type="entry name" value="ATP-dep_Clp_protease_ClpX"/>
</dbReference>
<evidence type="ECO:0000256" key="3">
    <source>
        <dbReference type="ARBA" id="ARBA00022741"/>
    </source>
</evidence>
<evidence type="ECO:0000256" key="4">
    <source>
        <dbReference type="ARBA" id="ARBA00022840"/>
    </source>
</evidence>
<dbReference type="Gene3D" id="3.40.50.300">
    <property type="entry name" value="P-loop containing nucleotide triphosphate hydrolases"/>
    <property type="match status" value="2"/>
</dbReference>
<evidence type="ECO:0000259" key="6">
    <source>
        <dbReference type="SMART" id="SM00382"/>
    </source>
</evidence>
<name>A0A1E7FUB2_9STRA</name>
<evidence type="ECO:0000313" key="9">
    <source>
        <dbReference type="Proteomes" id="UP000095751"/>
    </source>
</evidence>
<dbReference type="NCBIfam" id="TIGR00390">
    <property type="entry name" value="hslU"/>
    <property type="match status" value="1"/>
</dbReference>
<dbReference type="PANTHER" id="PTHR48102">
    <property type="entry name" value="ATP-DEPENDENT CLP PROTEASE ATP-BINDING SUBUNIT CLPX-LIKE, MITOCHONDRIAL-RELATED"/>
    <property type="match status" value="1"/>
</dbReference>
<dbReference type="SUPFAM" id="SSF52540">
    <property type="entry name" value="P-loop containing nucleoside triphosphate hydrolases"/>
    <property type="match status" value="1"/>
</dbReference>
<dbReference type="OrthoDB" id="1721884at2759"/>
<keyword evidence="5" id="KW-0143">Chaperone</keyword>
<feature type="domain" description="Clp ATPase C-terminal" evidence="7">
    <location>
        <begin position="327"/>
        <end position="422"/>
    </location>
</feature>
<dbReference type="SMART" id="SM00382">
    <property type="entry name" value="AAA"/>
    <property type="match status" value="1"/>
</dbReference>
<dbReference type="InterPro" id="IPR003593">
    <property type="entry name" value="AAA+_ATPase"/>
</dbReference>
<protein>
    <submittedName>
        <fullName evidence="8">ATP-dependent hsl protease ATP-binding subunit hslU</fullName>
    </submittedName>
</protein>
<gene>
    <name evidence="8" type="ORF">FRACYDRAFT_158033</name>
</gene>
<dbReference type="InterPro" id="IPR027417">
    <property type="entry name" value="P-loop_NTPase"/>
</dbReference>
<dbReference type="AlphaFoldDB" id="A0A1E7FUB2"/>
<keyword evidence="8" id="KW-0378">Hydrolase</keyword>
<dbReference type="Pfam" id="PF07724">
    <property type="entry name" value="AAA_2"/>
    <property type="match status" value="1"/>
</dbReference>
<dbReference type="GO" id="GO:0008233">
    <property type="term" value="F:peptidase activity"/>
    <property type="evidence" value="ECO:0007669"/>
    <property type="project" value="UniProtKB-KW"/>
</dbReference>
<dbReference type="GO" id="GO:0016887">
    <property type="term" value="F:ATP hydrolysis activity"/>
    <property type="evidence" value="ECO:0007669"/>
    <property type="project" value="InterPro"/>
</dbReference>
<dbReference type="InParanoid" id="A0A1E7FUB2"/>
<dbReference type="Gene3D" id="1.10.8.10">
    <property type="entry name" value="DNA helicase RuvA subunit, C-terminal domain"/>
    <property type="match status" value="1"/>
</dbReference>
<dbReference type="SMART" id="SM01086">
    <property type="entry name" value="ClpB_D2-small"/>
    <property type="match status" value="1"/>
</dbReference>
<dbReference type="EMBL" id="KV784353">
    <property type="protein sequence ID" value="OEU21739.1"/>
    <property type="molecule type" value="Genomic_DNA"/>
</dbReference>
<dbReference type="InterPro" id="IPR003959">
    <property type="entry name" value="ATPase_AAA_core"/>
</dbReference>
<sequence>LKPSEIVEALDRHIVGQSAAKKSVAIAMRNRWRRRQLHEDLRKEVTPRNVLLVGPTGCGKTEVARRMAMINDAPFLKVEATKFTEVGYHGRDVDQIIRDLMDVAIALAKKQHTEVFKEQAETLAEERILDILAGPSSDNAARGRESFRGMLRQGLLDDQEIEIDVPNPKQNQTEVDQSNPQIVAMSDLMQRLASGGKKQPTERKKLPISEARGVILEVELERLLENVDLKKSAVAAVEESGVVFIDEIDKICSPREGMGRSADASAEGVQRDLLPLIEGTTISTKHGNVRTDYILFIASGAFHAVKVSDLLPELQGRLPIRVELAGLTEDDLYKILTEPVANLVRQQIELIGAEGVKLIFEDEALREIARMAALLNKTVENIGARRLHTVLERIMEKISFEAAEMDDGSTVTVTKETVEERLKDVTMKADVSRYIL</sequence>
<evidence type="ECO:0000256" key="5">
    <source>
        <dbReference type="ARBA" id="ARBA00023186"/>
    </source>
</evidence>
<dbReference type="InterPro" id="IPR019489">
    <property type="entry name" value="Clp_ATPase_C"/>
</dbReference>
<evidence type="ECO:0000256" key="1">
    <source>
        <dbReference type="ARBA" id="ARBA00009771"/>
    </source>
</evidence>
<evidence type="ECO:0000256" key="2">
    <source>
        <dbReference type="ARBA" id="ARBA00022490"/>
    </source>
</evidence>
<dbReference type="InterPro" id="IPR004491">
    <property type="entry name" value="HslU"/>
</dbReference>
<keyword evidence="9" id="KW-1185">Reference proteome</keyword>
<feature type="domain" description="AAA+ ATPase" evidence="6">
    <location>
        <begin position="46"/>
        <end position="308"/>
    </location>
</feature>
<accession>A0A1E7FUB2</accession>